<gene>
    <name evidence="2" type="ORF">JQK92_31280</name>
</gene>
<evidence type="ECO:0000313" key="3">
    <source>
        <dbReference type="Proteomes" id="UP000755577"/>
    </source>
</evidence>
<reference evidence="2 3" key="1">
    <citation type="submission" date="2021-02" db="EMBL/GenBank/DDBJ databases">
        <title>Draft genome of the type strains Burkholderia anthina DSM16086.</title>
        <authorList>
            <person name="Hertel R."/>
            <person name="Meissner J."/>
            <person name="Poehlein A."/>
            <person name="Daniel R."/>
            <person name="Commichau F.M."/>
        </authorList>
    </citation>
    <scope>NUCLEOTIDE SEQUENCE [LARGE SCALE GENOMIC DNA]</scope>
    <source>
        <strain evidence="2 3">DSM 16086</strain>
    </source>
</reference>
<feature type="compositionally biased region" description="Low complexity" evidence="1">
    <location>
        <begin position="120"/>
        <end position="135"/>
    </location>
</feature>
<comment type="caution">
    <text evidence="2">The sequence shown here is derived from an EMBL/GenBank/DDBJ whole genome shotgun (WGS) entry which is preliminary data.</text>
</comment>
<evidence type="ECO:0000256" key="1">
    <source>
        <dbReference type="SAM" id="MobiDB-lite"/>
    </source>
</evidence>
<dbReference type="EMBL" id="JAFCIQ010000033">
    <property type="protein sequence ID" value="MBM2770893.1"/>
    <property type="molecule type" value="Genomic_DNA"/>
</dbReference>
<dbReference type="Proteomes" id="UP000755577">
    <property type="component" value="Unassembled WGS sequence"/>
</dbReference>
<feature type="region of interest" description="Disordered" evidence="1">
    <location>
        <begin position="27"/>
        <end position="50"/>
    </location>
</feature>
<feature type="compositionally biased region" description="Low complexity" evidence="1">
    <location>
        <begin position="262"/>
        <end position="303"/>
    </location>
</feature>
<dbReference type="RefSeq" id="WP_175829324.1">
    <property type="nucleotide sequence ID" value="NZ_CADETS010000008.1"/>
</dbReference>
<feature type="compositionally biased region" description="Gly residues" evidence="1">
    <location>
        <begin position="74"/>
        <end position="88"/>
    </location>
</feature>
<evidence type="ECO:0008006" key="4">
    <source>
        <dbReference type="Google" id="ProtNLM"/>
    </source>
</evidence>
<organism evidence="2 3">
    <name type="scientific">Burkholderia anthina</name>
    <dbReference type="NCBI Taxonomy" id="179879"/>
    <lineage>
        <taxon>Bacteria</taxon>
        <taxon>Pseudomonadati</taxon>
        <taxon>Pseudomonadota</taxon>
        <taxon>Betaproteobacteria</taxon>
        <taxon>Burkholderiales</taxon>
        <taxon>Burkholderiaceae</taxon>
        <taxon>Burkholderia</taxon>
        <taxon>Burkholderia cepacia complex</taxon>
    </lineage>
</organism>
<feature type="region of interest" description="Disordered" evidence="1">
    <location>
        <begin position="74"/>
        <end position="96"/>
    </location>
</feature>
<feature type="region of interest" description="Disordered" evidence="1">
    <location>
        <begin position="376"/>
        <end position="403"/>
    </location>
</feature>
<proteinExistence type="predicted"/>
<protein>
    <recommendedName>
        <fullName evidence="4">Flagellar hook-length control protein FliK</fullName>
    </recommendedName>
</protein>
<feature type="region of interest" description="Disordered" evidence="1">
    <location>
        <begin position="190"/>
        <end position="228"/>
    </location>
</feature>
<feature type="compositionally biased region" description="Low complexity" evidence="1">
    <location>
        <begin position="34"/>
        <end position="50"/>
    </location>
</feature>
<name>A0ABS2BEG4_9BURK</name>
<keyword evidence="3" id="KW-1185">Reference proteome</keyword>
<evidence type="ECO:0000313" key="2">
    <source>
        <dbReference type="EMBL" id="MBM2770893.1"/>
    </source>
</evidence>
<accession>A0ABS2BEG4</accession>
<feature type="region of interest" description="Disordered" evidence="1">
    <location>
        <begin position="120"/>
        <end position="166"/>
    </location>
</feature>
<sequence length="456" mass="44201">MASRPRAFAILACSSFPMHSHIPPARSGAEAVQADATVGPDGAPGAAAARDAAQADGGVLQILRARIGGGGAELKGAAGGGPQPGGPAGTAAGTGTALSRTVSGAASGRGGVAGLSAFTSSGAGPATTTGLLPGLTGNGSTGDDATSGILRDEGGATAEPEPAATAAADDALPLVPAPLPGALRAPGAGNAPALAGAQENPFAASPGEGVQGGDVGADGTMRAPSDPALADTWADTRADTRAFAGMTVPADLPAGARTADASAANAAPMSRDAASPAPTATPAVTTTTIATTTRPPSASPIPAGQRGSAVASPARSTRDVIANAAGTAGRYASATARRAGTLASAAGRTLAERGAALPGVRALEAGLAERGWIARHGRSSDAPDDIDTGVGADTNDPSSVASGNEAAGVVSVVRFAVQAREWLDERRARAPAHGCPHRRSLRCRWYCRAGCTRRGV</sequence>
<feature type="region of interest" description="Disordered" evidence="1">
    <location>
        <begin position="262"/>
        <end position="316"/>
    </location>
</feature>
<feature type="compositionally biased region" description="Low complexity" evidence="1">
    <location>
        <begin position="155"/>
        <end position="166"/>
    </location>
</feature>